<keyword evidence="5 6" id="KW-0687">Ribonucleoprotein</keyword>
<dbReference type="GO" id="GO:0005840">
    <property type="term" value="C:ribosome"/>
    <property type="evidence" value="ECO:0007669"/>
    <property type="project" value="UniProtKB-KW"/>
</dbReference>
<dbReference type="InterPro" id="IPR012677">
    <property type="entry name" value="Nucleotide-bd_a/b_plait_sf"/>
</dbReference>
<evidence type="ECO:0000313" key="7">
    <source>
        <dbReference type="EMBL" id="MTD32957.1"/>
    </source>
</evidence>
<dbReference type="SUPFAM" id="SSF54189">
    <property type="entry name" value="Ribosomal proteins S24e, L23 and L15e"/>
    <property type="match status" value="1"/>
</dbReference>
<gene>
    <name evidence="6 7" type="primary">rplW</name>
    <name evidence="7" type="ORF">GKE73_06160</name>
</gene>
<dbReference type="EMBL" id="WLYX01000001">
    <property type="protein sequence ID" value="MTD32957.1"/>
    <property type="molecule type" value="Genomic_DNA"/>
</dbReference>
<dbReference type="Proteomes" id="UP000446658">
    <property type="component" value="Unassembled WGS sequence"/>
</dbReference>
<dbReference type="AlphaFoldDB" id="A0A844GDG0"/>
<comment type="caution">
    <text evidence="7">The sequence shown here is derived from an EMBL/GenBank/DDBJ whole genome shotgun (WGS) entry which is preliminary data.</text>
</comment>
<keyword evidence="2 6" id="KW-0699">rRNA-binding</keyword>
<keyword evidence="8" id="KW-1185">Reference proteome</keyword>
<dbReference type="NCBIfam" id="NF004360">
    <property type="entry name" value="PRK05738.1-5"/>
    <property type="match status" value="1"/>
</dbReference>
<evidence type="ECO:0000256" key="4">
    <source>
        <dbReference type="ARBA" id="ARBA00022980"/>
    </source>
</evidence>
<proteinExistence type="inferred from homology"/>
<accession>A0A844GDG0</accession>
<dbReference type="NCBIfam" id="NF004359">
    <property type="entry name" value="PRK05738.1-3"/>
    <property type="match status" value="1"/>
</dbReference>
<dbReference type="GO" id="GO:0003735">
    <property type="term" value="F:structural constituent of ribosome"/>
    <property type="evidence" value="ECO:0007669"/>
    <property type="project" value="InterPro"/>
</dbReference>
<dbReference type="GO" id="GO:0019843">
    <property type="term" value="F:rRNA binding"/>
    <property type="evidence" value="ECO:0007669"/>
    <property type="project" value="UniProtKB-UniRule"/>
</dbReference>
<dbReference type="InterPro" id="IPR012678">
    <property type="entry name" value="Ribosomal_uL23/eL15/eS24_sf"/>
</dbReference>
<dbReference type="HAMAP" id="MF_01369_B">
    <property type="entry name" value="Ribosomal_uL23_B"/>
    <property type="match status" value="1"/>
</dbReference>
<keyword evidence="4 6" id="KW-0689">Ribosomal protein</keyword>
<evidence type="ECO:0000256" key="3">
    <source>
        <dbReference type="ARBA" id="ARBA00022884"/>
    </source>
</evidence>
<evidence type="ECO:0000256" key="1">
    <source>
        <dbReference type="ARBA" id="ARBA00006700"/>
    </source>
</evidence>
<dbReference type="PANTHER" id="PTHR11620">
    <property type="entry name" value="60S RIBOSOMAL PROTEIN L23A"/>
    <property type="match status" value="1"/>
</dbReference>
<keyword evidence="3 6" id="KW-0694">RNA-binding</keyword>
<evidence type="ECO:0000256" key="5">
    <source>
        <dbReference type="ARBA" id="ARBA00023274"/>
    </source>
</evidence>
<dbReference type="Gene3D" id="3.30.70.330">
    <property type="match status" value="1"/>
</dbReference>
<comment type="subunit">
    <text evidence="6">Part of the 50S ribosomal subunit. Contacts protein L29, and trigger factor when it is bound to the ribosome.</text>
</comment>
<protein>
    <recommendedName>
        <fullName evidence="6">Large ribosomal subunit protein uL23</fullName>
    </recommendedName>
</protein>
<dbReference type="Pfam" id="PF00276">
    <property type="entry name" value="Ribosomal_L23"/>
    <property type="match status" value="1"/>
</dbReference>
<evidence type="ECO:0000256" key="2">
    <source>
        <dbReference type="ARBA" id="ARBA00022730"/>
    </source>
</evidence>
<dbReference type="GO" id="GO:1990904">
    <property type="term" value="C:ribonucleoprotein complex"/>
    <property type="evidence" value="ECO:0007669"/>
    <property type="project" value="UniProtKB-KW"/>
</dbReference>
<evidence type="ECO:0000313" key="8">
    <source>
        <dbReference type="Proteomes" id="UP000446658"/>
    </source>
</evidence>
<dbReference type="RefSeq" id="WP_230369606.1">
    <property type="nucleotide sequence ID" value="NZ_WLYX01000001.1"/>
</dbReference>
<comment type="similarity">
    <text evidence="1 6">Belongs to the universal ribosomal protein uL23 family.</text>
</comment>
<dbReference type="NCBIfam" id="NF004366">
    <property type="entry name" value="PRK05738.3-2"/>
    <property type="match status" value="1"/>
</dbReference>
<dbReference type="InterPro" id="IPR013025">
    <property type="entry name" value="Ribosomal_uL23-like"/>
</dbReference>
<evidence type="ECO:0000256" key="6">
    <source>
        <dbReference type="HAMAP-Rule" id="MF_01369"/>
    </source>
</evidence>
<reference evidence="7 8" key="1">
    <citation type="submission" date="2019-11" db="EMBL/GenBank/DDBJ databases">
        <title>Draft genome sequence of Paludibacterium sp. dN18-1.</title>
        <authorList>
            <person name="Im W.-T."/>
        </authorList>
    </citation>
    <scope>NUCLEOTIDE SEQUENCE [LARGE SCALE GENOMIC DNA]</scope>
    <source>
        <strain evidence="8">dN 18-1</strain>
    </source>
</reference>
<dbReference type="FunFam" id="3.30.70.330:FF:000001">
    <property type="entry name" value="50S ribosomal protein L23"/>
    <property type="match status" value="1"/>
</dbReference>
<comment type="function">
    <text evidence="6">One of the early assembly proteins it binds 23S rRNA. One of the proteins that surrounds the polypeptide exit tunnel on the outside of the ribosome. Forms the main docking site for trigger factor binding to the ribosome.</text>
</comment>
<sequence>MNQERLLQVILAPVVSEKSTMVAEKAEQVVFRVAGDATKPEIKAAVELLFNVKVEGVSTVNVKGKVKRFGRSFGRRKDWKKAYVSLVKGQEIDLTSTPVAAE</sequence>
<dbReference type="NCBIfam" id="NF004363">
    <property type="entry name" value="PRK05738.2-4"/>
    <property type="match status" value="1"/>
</dbReference>
<dbReference type="GO" id="GO:0006412">
    <property type="term" value="P:translation"/>
    <property type="evidence" value="ECO:0007669"/>
    <property type="project" value="UniProtKB-UniRule"/>
</dbReference>
<organism evidence="7 8">
    <name type="scientific">Paludibacterium denitrificans</name>
    <dbReference type="NCBI Taxonomy" id="2675226"/>
    <lineage>
        <taxon>Bacteria</taxon>
        <taxon>Pseudomonadati</taxon>
        <taxon>Pseudomonadota</taxon>
        <taxon>Betaproteobacteria</taxon>
        <taxon>Neisseriales</taxon>
        <taxon>Chromobacteriaceae</taxon>
        <taxon>Paludibacterium</taxon>
    </lineage>
</organism>
<name>A0A844GDG0_9NEIS</name>